<dbReference type="CDD" id="cd00130">
    <property type="entry name" value="PAS"/>
    <property type="match status" value="1"/>
</dbReference>
<dbReference type="PANTHER" id="PTHR43065:SF49">
    <property type="entry name" value="HISTIDINE KINASE"/>
    <property type="match status" value="1"/>
</dbReference>
<dbReference type="PROSITE" id="PS50113">
    <property type="entry name" value="PAC"/>
    <property type="match status" value="1"/>
</dbReference>
<dbReference type="SUPFAM" id="SSF55874">
    <property type="entry name" value="ATPase domain of HSP90 chaperone/DNA topoisomerase II/histidine kinase"/>
    <property type="match status" value="1"/>
</dbReference>
<dbReference type="NCBIfam" id="TIGR00229">
    <property type="entry name" value="sensory_box"/>
    <property type="match status" value="1"/>
</dbReference>
<gene>
    <name evidence="8" type="ORF">ALSL_1623</name>
</gene>
<comment type="catalytic activity">
    <reaction evidence="1">
        <text>ATP + protein L-histidine = ADP + protein N-phospho-L-histidine.</text>
        <dbReference type="EC" id="2.7.13.3"/>
    </reaction>
</comment>
<dbReference type="InterPro" id="IPR001789">
    <property type="entry name" value="Sig_transdc_resp-reg_receiver"/>
</dbReference>
<evidence type="ECO:0000256" key="3">
    <source>
        <dbReference type="ARBA" id="ARBA00022553"/>
    </source>
</evidence>
<proteinExistence type="predicted"/>
<feature type="domain" description="Histidine kinase" evidence="5">
    <location>
        <begin position="292"/>
        <end position="515"/>
    </location>
</feature>
<dbReference type="CDD" id="cd00082">
    <property type="entry name" value="HisKA"/>
    <property type="match status" value="1"/>
</dbReference>
<dbReference type="Pfam" id="PF02518">
    <property type="entry name" value="HATPase_c"/>
    <property type="match status" value="1"/>
</dbReference>
<sequence>MTPQRQHPRDTCVPAAALAELSDAERVQCAAINYLVVVIDGHGRILDCQGEGRLAGAHRVELLVGKRFPALYAGSLLERRLLRGLLHAAARRGFGLETGWILHRDLGRRHLRLSLRPLGDGGQGHLLTIVDDSPRRRAIEYWRADERRFRLLAEALTEHALCMLDPYGVILDWNLGIERLSGHGAQHALARHFSMFFDETALGRGIPSQLLDQSSRTGQAAAEITFMRRDGSTFPARIQVDAVHDGDGRLSGFALLVQDRSRLLQLEQRLREADQQAVHTHRLEALGQLTGGIAHDFNNSLQGIISSLETAGVYLERGAIDQTRRYLEVALETAIRAGSLTRRLLQLARRQSPTDQYTAVNGVLHSMRDLLGRVLGDGVTLELEVDERIPPMICDAAQLESAILNLAINARDAMAGRGRLAIASRLVEAASTAPPASSGDGAQVEISVRDNGPGMSEDIRQRVFEPFFTTKPSGQGTGLGLAMVHDFATQHGGAVDIQSAPGAGTTVILRLPCITAGAVSQRDPPHQLHQRLPGLRILLVEDQEAIRKAVATRLRQLGATVFAASCGKEALRMLATAAAMDVLISDIDLPDFDGIALCREARTRFSHLRVLLTTGYVDGELLQRERLENAWHTLVKPFDMHALLSKLALLLGPQGDLAALDAPPHADS</sequence>
<evidence type="ECO:0000256" key="4">
    <source>
        <dbReference type="PROSITE-ProRule" id="PRU00169"/>
    </source>
</evidence>
<reference evidence="9" key="1">
    <citation type="submission" date="2018-04" db="EMBL/GenBank/DDBJ databases">
        <authorList>
            <person name="Watanabe M."/>
            <person name="Kojima H."/>
        </authorList>
    </citation>
    <scope>NUCLEOTIDE SEQUENCE [LARGE SCALE GENOMIC DNA]</scope>
    <source>
        <strain evidence="9">Dysh456</strain>
    </source>
</reference>
<keyword evidence="3 4" id="KW-0597">Phosphoprotein</keyword>
<name>A0A2Z6E5L8_9GAMM</name>
<keyword evidence="8" id="KW-0418">Kinase</keyword>
<dbReference type="EC" id="2.7.13.3" evidence="2"/>
<dbReference type="InterPro" id="IPR011006">
    <property type="entry name" value="CheY-like_superfamily"/>
</dbReference>
<organism evidence="8 9">
    <name type="scientific">Aerosticca soli</name>
    <dbReference type="NCBI Taxonomy" id="2010829"/>
    <lineage>
        <taxon>Bacteria</taxon>
        <taxon>Pseudomonadati</taxon>
        <taxon>Pseudomonadota</taxon>
        <taxon>Gammaproteobacteria</taxon>
        <taxon>Lysobacterales</taxon>
        <taxon>Rhodanobacteraceae</taxon>
        <taxon>Aerosticca</taxon>
    </lineage>
</organism>
<dbReference type="AlphaFoldDB" id="A0A2Z6E5L8"/>
<dbReference type="InterPro" id="IPR000014">
    <property type="entry name" value="PAS"/>
</dbReference>
<dbReference type="Gene3D" id="1.10.287.130">
    <property type="match status" value="1"/>
</dbReference>
<evidence type="ECO:0000259" key="6">
    <source>
        <dbReference type="PROSITE" id="PS50110"/>
    </source>
</evidence>
<dbReference type="CDD" id="cd00156">
    <property type="entry name" value="REC"/>
    <property type="match status" value="1"/>
</dbReference>
<dbReference type="SUPFAM" id="SSF47384">
    <property type="entry name" value="Homodimeric domain of signal transducing histidine kinase"/>
    <property type="match status" value="1"/>
</dbReference>
<dbReference type="SUPFAM" id="SSF55785">
    <property type="entry name" value="PYP-like sensor domain (PAS domain)"/>
    <property type="match status" value="1"/>
</dbReference>
<protein>
    <recommendedName>
        <fullName evidence="2">histidine kinase</fullName>
        <ecNumber evidence="2">2.7.13.3</ecNumber>
    </recommendedName>
</protein>
<keyword evidence="8" id="KW-0808">Transferase</keyword>
<dbReference type="GO" id="GO:0000155">
    <property type="term" value="F:phosphorelay sensor kinase activity"/>
    <property type="evidence" value="ECO:0007669"/>
    <property type="project" value="InterPro"/>
</dbReference>
<feature type="domain" description="Response regulatory" evidence="6">
    <location>
        <begin position="536"/>
        <end position="651"/>
    </location>
</feature>
<dbReference type="PROSITE" id="PS50110">
    <property type="entry name" value="RESPONSE_REGULATORY"/>
    <property type="match status" value="1"/>
</dbReference>
<dbReference type="Pfam" id="PF00072">
    <property type="entry name" value="Response_reg"/>
    <property type="match status" value="1"/>
</dbReference>
<dbReference type="PRINTS" id="PR00344">
    <property type="entry name" value="BCTRLSENSOR"/>
</dbReference>
<dbReference type="RefSeq" id="WP_161970945.1">
    <property type="nucleotide sequence ID" value="NZ_AP018560.1"/>
</dbReference>
<dbReference type="InterPro" id="IPR003661">
    <property type="entry name" value="HisK_dim/P_dom"/>
</dbReference>
<evidence type="ECO:0000256" key="2">
    <source>
        <dbReference type="ARBA" id="ARBA00012438"/>
    </source>
</evidence>
<dbReference type="InterPro" id="IPR035965">
    <property type="entry name" value="PAS-like_dom_sf"/>
</dbReference>
<dbReference type="InterPro" id="IPR036890">
    <property type="entry name" value="HATPase_C_sf"/>
</dbReference>
<dbReference type="InterPro" id="IPR013656">
    <property type="entry name" value="PAS_4"/>
</dbReference>
<dbReference type="Proteomes" id="UP000270530">
    <property type="component" value="Chromosome"/>
</dbReference>
<evidence type="ECO:0000313" key="8">
    <source>
        <dbReference type="EMBL" id="BBD80277.1"/>
    </source>
</evidence>
<dbReference type="SMART" id="SM00448">
    <property type="entry name" value="REC"/>
    <property type="match status" value="1"/>
</dbReference>
<dbReference type="InterPro" id="IPR036097">
    <property type="entry name" value="HisK_dim/P_sf"/>
</dbReference>
<evidence type="ECO:0000259" key="5">
    <source>
        <dbReference type="PROSITE" id="PS50109"/>
    </source>
</evidence>
<dbReference type="InterPro" id="IPR000700">
    <property type="entry name" value="PAS-assoc_C"/>
</dbReference>
<dbReference type="Gene3D" id="3.30.450.20">
    <property type="entry name" value="PAS domain"/>
    <property type="match status" value="1"/>
</dbReference>
<dbReference type="EMBL" id="AP018560">
    <property type="protein sequence ID" value="BBD80277.1"/>
    <property type="molecule type" value="Genomic_DNA"/>
</dbReference>
<dbReference type="InterPro" id="IPR005467">
    <property type="entry name" value="His_kinase_dom"/>
</dbReference>
<keyword evidence="9" id="KW-1185">Reference proteome</keyword>
<dbReference type="Pfam" id="PF00512">
    <property type="entry name" value="HisKA"/>
    <property type="match status" value="1"/>
</dbReference>
<dbReference type="Pfam" id="PF08448">
    <property type="entry name" value="PAS_4"/>
    <property type="match status" value="1"/>
</dbReference>
<dbReference type="PROSITE" id="PS50109">
    <property type="entry name" value="HIS_KIN"/>
    <property type="match status" value="1"/>
</dbReference>
<dbReference type="Gene3D" id="3.40.50.2300">
    <property type="match status" value="1"/>
</dbReference>
<dbReference type="InterPro" id="IPR003594">
    <property type="entry name" value="HATPase_dom"/>
</dbReference>
<dbReference type="SMART" id="SM00387">
    <property type="entry name" value="HATPase_c"/>
    <property type="match status" value="1"/>
</dbReference>
<feature type="modified residue" description="4-aspartylphosphate" evidence="4">
    <location>
        <position position="586"/>
    </location>
</feature>
<dbReference type="SUPFAM" id="SSF52172">
    <property type="entry name" value="CheY-like"/>
    <property type="match status" value="1"/>
</dbReference>
<evidence type="ECO:0000313" key="9">
    <source>
        <dbReference type="Proteomes" id="UP000270530"/>
    </source>
</evidence>
<reference evidence="9" key="2">
    <citation type="submission" date="2018-06" db="EMBL/GenBank/DDBJ databases">
        <title>Genome sequence of Rhodanobacteraceae bacterium strain Dysh456.</title>
        <authorList>
            <person name="Fukui M."/>
        </authorList>
    </citation>
    <scope>NUCLEOTIDE SEQUENCE [LARGE SCALE GENOMIC DNA]</scope>
    <source>
        <strain evidence="9">Dysh456</strain>
    </source>
</reference>
<dbReference type="PANTHER" id="PTHR43065">
    <property type="entry name" value="SENSOR HISTIDINE KINASE"/>
    <property type="match status" value="1"/>
</dbReference>
<evidence type="ECO:0000259" key="7">
    <source>
        <dbReference type="PROSITE" id="PS50113"/>
    </source>
</evidence>
<dbReference type="SMART" id="SM00388">
    <property type="entry name" value="HisKA"/>
    <property type="match status" value="1"/>
</dbReference>
<evidence type="ECO:0000256" key="1">
    <source>
        <dbReference type="ARBA" id="ARBA00000085"/>
    </source>
</evidence>
<feature type="domain" description="PAC" evidence="7">
    <location>
        <begin position="220"/>
        <end position="272"/>
    </location>
</feature>
<dbReference type="Gene3D" id="3.30.565.10">
    <property type="entry name" value="Histidine kinase-like ATPase, C-terminal domain"/>
    <property type="match status" value="1"/>
</dbReference>
<dbReference type="KEGG" id="rbd:ALSL_1623"/>
<accession>A0A2Z6E5L8</accession>
<dbReference type="Pfam" id="PF13426">
    <property type="entry name" value="PAS_9"/>
    <property type="match status" value="1"/>
</dbReference>
<dbReference type="InterPro" id="IPR004358">
    <property type="entry name" value="Sig_transdc_His_kin-like_C"/>
</dbReference>